<keyword evidence="2" id="KW-1185">Reference proteome</keyword>
<name>L9KQB6_TUPCH</name>
<proteinExistence type="predicted"/>
<reference evidence="2" key="2">
    <citation type="journal article" date="2013" name="Nat. Commun.">
        <title>Genome of the Chinese tree shrew.</title>
        <authorList>
            <person name="Fan Y."/>
            <person name="Huang Z.Y."/>
            <person name="Cao C.C."/>
            <person name="Chen C.S."/>
            <person name="Chen Y.X."/>
            <person name="Fan D.D."/>
            <person name="He J."/>
            <person name="Hou H.L."/>
            <person name="Hu L."/>
            <person name="Hu X.T."/>
            <person name="Jiang X.T."/>
            <person name="Lai R."/>
            <person name="Lang Y.S."/>
            <person name="Liang B."/>
            <person name="Liao S.G."/>
            <person name="Mu D."/>
            <person name="Ma Y.Y."/>
            <person name="Niu Y.Y."/>
            <person name="Sun X.Q."/>
            <person name="Xia J.Q."/>
            <person name="Xiao J."/>
            <person name="Xiong Z.Q."/>
            <person name="Xu L."/>
            <person name="Yang L."/>
            <person name="Zhang Y."/>
            <person name="Zhao W."/>
            <person name="Zhao X.D."/>
            <person name="Zheng Y.T."/>
            <person name="Zhou J.M."/>
            <person name="Zhu Y.B."/>
            <person name="Zhang G.J."/>
            <person name="Wang J."/>
            <person name="Yao Y.G."/>
        </authorList>
    </citation>
    <scope>NUCLEOTIDE SEQUENCE [LARGE SCALE GENOMIC DNA]</scope>
</reference>
<dbReference type="Proteomes" id="UP000011518">
    <property type="component" value="Unassembled WGS sequence"/>
</dbReference>
<dbReference type="InParanoid" id="L9KQB6"/>
<protein>
    <submittedName>
        <fullName evidence="1">Parvalbumin beta</fullName>
    </submittedName>
</protein>
<sequence>MTIHSIFPKDTEATLSAAKVLLPGTETLAIPVASGRLFLQNFHTSDRVLTNKENFLEAGDTDGDSKTGVGKFLFLAKNKAVLTQAT</sequence>
<evidence type="ECO:0000313" key="1">
    <source>
        <dbReference type="EMBL" id="ELW64908.1"/>
    </source>
</evidence>
<dbReference type="EMBL" id="KB320709">
    <property type="protein sequence ID" value="ELW64908.1"/>
    <property type="molecule type" value="Genomic_DNA"/>
</dbReference>
<evidence type="ECO:0000313" key="2">
    <source>
        <dbReference type="Proteomes" id="UP000011518"/>
    </source>
</evidence>
<accession>L9KQB6</accession>
<reference evidence="2" key="1">
    <citation type="submission" date="2012-07" db="EMBL/GenBank/DDBJ databases">
        <title>Genome of the Chinese tree shrew, a rising model animal genetically related to primates.</title>
        <authorList>
            <person name="Zhang G."/>
            <person name="Fan Y."/>
            <person name="Yao Y."/>
            <person name="Huang Z."/>
        </authorList>
    </citation>
    <scope>NUCLEOTIDE SEQUENCE [LARGE SCALE GENOMIC DNA]</scope>
</reference>
<gene>
    <name evidence="1" type="ORF">TREES_T100020603</name>
</gene>
<organism evidence="1 2">
    <name type="scientific">Tupaia chinensis</name>
    <name type="common">Chinese tree shrew</name>
    <name type="synonym">Tupaia belangeri chinensis</name>
    <dbReference type="NCBI Taxonomy" id="246437"/>
    <lineage>
        <taxon>Eukaryota</taxon>
        <taxon>Metazoa</taxon>
        <taxon>Chordata</taxon>
        <taxon>Craniata</taxon>
        <taxon>Vertebrata</taxon>
        <taxon>Euteleostomi</taxon>
        <taxon>Mammalia</taxon>
        <taxon>Eutheria</taxon>
        <taxon>Euarchontoglires</taxon>
        <taxon>Scandentia</taxon>
        <taxon>Tupaiidae</taxon>
        <taxon>Tupaia</taxon>
    </lineage>
</organism>
<dbReference type="AlphaFoldDB" id="L9KQB6"/>